<dbReference type="EMBL" id="FNON01000007">
    <property type="protein sequence ID" value="SDY84032.1"/>
    <property type="molecule type" value="Genomic_DNA"/>
</dbReference>
<protein>
    <submittedName>
        <fullName evidence="1">Uncharacterized protein</fullName>
    </submittedName>
</protein>
<dbReference type="Proteomes" id="UP000199515">
    <property type="component" value="Unassembled WGS sequence"/>
</dbReference>
<name>A0A1H3N575_9PSEU</name>
<dbReference type="RefSeq" id="WP_281244442.1">
    <property type="nucleotide sequence ID" value="NZ_FNON01000007.1"/>
</dbReference>
<evidence type="ECO:0000313" key="1">
    <source>
        <dbReference type="EMBL" id="SDY84032.1"/>
    </source>
</evidence>
<keyword evidence="2" id="KW-1185">Reference proteome</keyword>
<proteinExistence type="predicted"/>
<gene>
    <name evidence="1" type="ORF">SAMN05421504_107139</name>
</gene>
<sequence>MAFIARLKELVVSLLSEPAPEIPAQDRGIHREQLLEDVLG</sequence>
<organism evidence="1 2">
    <name type="scientific">Amycolatopsis xylanica</name>
    <dbReference type="NCBI Taxonomy" id="589385"/>
    <lineage>
        <taxon>Bacteria</taxon>
        <taxon>Bacillati</taxon>
        <taxon>Actinomycetota</taxon>
        <taxon>Actinomycetes</taxon>
        <taxon>Pseudonocardiales</taxon>
        <taxon>Pseudonocardiaceae</taxon>
        <taxon>Amycolatopsis</taxon>
    </lineage>
</organism>
<accession>A0A1H3N575</accession>
<reference evidence="1 2" key="1">
    <citation type="submission" date="2016-10" db="EMBL/GenBank/DDBJ databases">
        <authorList>
            <person name="de Groot N.N."/>
        </authorList>
    </citation>
    <scope>NUCLEOTIDE SEQUENCE [LARGE SCALE GENOMIC DNA]</scope>
    <source>
        <strain evidence="1 2">CPCC 202699</strain>
    </source>
</reference>
<dbReference type="AlphaFoldDB" id="A0A1H3N575"/>
<evidence type="ECO:0000313" key="2">
    <source>
        <dbReference type="Proteomes" id="UP000199515"/>
    </source>
</evidence>